<evidence type="ECO:0000256" key="1">
    <source>
        <dbReference type="SAM" id="MobiDB-lite"/>
    </source>
</evidence>
<dbReference type="EMBL" id="VKAD01000001">
    <property type="protein sequence ID" value="TXR53645.1"/>
    <property type="molecule type" value="Genomic_DNA"/>
</dbReference>
<reference evidence="2 3" key="1">
    <citation type="submission" date="2019-07" db="EMBL/GenBank/DDBJ databases">
        <title>Reinekea sp. strain SSH23 genome sequencing and assembly.</title>
        <authorList>
            <person name="Kim I."/>
        </authorList>
    </citation>
    <scope>NUCLEOTIDE SEQUENCE [LARGE SCALE GENOMIC DNA]</scope>
    <source>
        <strain evidence="2 3">SSH23</strain>
    </source>
</reference>
<dbReference type="Pfam" id="PF11333">
    <property type="entry name" value="DUF3135"/>
    <property type="match status" value="1"/>
</dbReference>
<evidence type="ECO:0000313" key="3">
    <source>
        <dbReference type="Proteomes" id="UP000321764"/>
    </source>
</evidence>
<name>A0A5C8Z6B0_9GAMM</name>
<comment type="caution">
    <text evidence="2">The sequence shown here is derived from an EMBL/GenBank/DDBJ whole genome shotgun (WGS) entry which is preliminary data.</text>
</comment>
<dbReference type="RefSeq" id="WP_147713045.1">
    <property type="nucleotide sequence ID" value="NZ_VKAD01000001.1"/>
</dbReference>
<feature type="compositionally biased region" description="Polar residues" evidence="1">
    <location>
        <begin position="98"/>
        <end position="114"/>
    </location>
</feature>
<dbReference type="AlphaFoldDB" id="A0A5C8Z6B0"/>
<dbReference type="Proteomes" id="UP000321764">
    <property type="component" value="Unassembled WGS sequence"/>
</dbReference>
<sequence length="114" mass="13038">MLLQWPTTDELIQLAKDNPEELEALRKREIESTISRAPDPIQRRLRGIQFRVDAQRKLCKTPLSSCVAISQMMIDSFYDLNDSLQSARSAEHESRSSKNQTTGDSNVLPFTTDR</sequence>
<protein>
    <submittedName>
        <fullName evidence="2">DUF3135 domain-containing protein</fullName>
    </submittedName>
</protein>
<feature type="region of interest" description="Disordered" evidence="1">
    <location>
        <begin position="85"/>
        <end position="114"/>
    </location>
</feature>
<dbReference type="OrthoDB" id="5593306at2"/>
<evidence type="ECO:0000313" key="2">
    <source>
        <dbReference type="EMBL" id="TXR53645.1"/>
    </source>
</evidence>
<dbReference type="InterPro" id="IPR021482">
    <property type="entry name" value="DUF3135"/>
</dbReference>
<gene>
    <name evidence="2" type="ORF">FME95_03545</name>
</gene>
<keyword evidence="3" id="KW-1185">Reference proteome</keyword>
<accession>A0A5C8Z6B0</accession>
<proteinExistence type="predicted"/>
<organism evidence="2 3">
    <name type="scientific">Reinekea thalattae</name>
    <dbReference type="NCBI Taxonomy" id="2593301"/>
    <lineage>
        <taxon>Bacteria</taxon>
        <taxon>Pseudomonadati</taxon>
        <taxon>Pseudomonadota</taxon>
        <taxon>Gammaproteobacteria</taxon>
        <taxon>Oceanospirillales</taxon>
        <taxon>Saccharospirillaceae</taxon>
        <taxon>Reinekea</taxon>
    </lineage>
</organism>